<dbReference type="PROSITE" id="PS50966">
    <property type="entry name" value="ZF_SWIM"/>
    <property type="match status" value="1"/>
</dbReference>
<feature type="compositionally biased region" description="Basic residues" evidence="2">
    <location>
        <begin position="522"/>
        <end position="534"/>
    </location>
</feature>
<feature type="non-terminal residue" evidence="4">
    <location>
        <position position="563"/>
    </location>
</feature>
<proteinExistence type="predicted"/>
<dbReference type="OrthoDB" id="128308at2759"/>
<feature type="compositionally biased region" description="Basic and acidic residues" evidence="2">
    <location>
        <begin position="535"/>
        <end position="546"/>
    </location>
</feature>
<sequence>MRILLANHEIPDFIKEEILTAKKAGIAIPQIQSLLTIKYRTVVKEWLIKDVYNLVDADCTLRNKFQAHNFLLLFQQKHNNDSEFSYKFVLDKNDWLKHVIWVYAAQKRQYMHFHDTIVYDNTYKSNYFLMPFGVFTGVTNNGLTYCAAGALLRDETSSSFEWLFKAFIHIFGTAPNTILTDNDLAMADAICSVLTNKSNMTSKLGMKYNIFHTDLMKCLSHYIDKTEFKKQWKCIIENENYAEAQSYLGVLSRWRERWASAYLKDYFFADMLSTQRGESMNSLLKSFVDCKTRLTEFLAAFEHALYFCEEAEHISAYKELVYPIPSDFPNPIENQAANAYACEEITDDNGVCCFKLSCYERPDVIRRVYYDGKVLACCCHNLEFAGIVCRHSLAVAVHLSLAQLDPVYFPKRWQKDPPELELAKDYVNFYSRTQPQDPGTLASHKSFGEGDSQIRFMRIHQLSGEIANKIAMDPHKCADFTSYFEKYLEALYDADNDLVSIYENASASPEHPIINNPIKSKAVGRPKKGRIRSKKEKEGRIRCKKEKEQIRCEKEKEKKNMPP</sequence>
<dbReference type="InterPro" id="IPR007527">
    <property type="entry name" value="Znf_SWIM"/>
</dbReference>
<keyword evidence="1" id="KW-0862">Zinc</keyword>
<dbReference type="EMBL" id="CAJVQA010009776">
    <property type="protein sequence ID" value="CAG8689726.1"/>
    <property type="molecule type" value="Genomic_DNA"/>
</dbReference>
<dbReference type="AlphaFoldDB" id="A0A9N9EQE2"/>
<feature type="domain" description="SWIM-type" evidence="3">
    <location>
        <begin position="366"/>
        <end position="400"/>
    </location>
</feature>
<name>A0A9N9EQE2_9GLOM</name>
<dbReference type="GO" id="GO:0008270">
    <property type="term" value="F:zinc ion binding"/>
    <property type="evidence" value="ECO:0007669"/>
    <property type="project" value="UniProtKB-KW"/>
</dbReference>
<dbReference type="InterPro" id="IPR018289">
    <property type="entry name" value="MULE_transposase_dom"/>
</dbReference>
<keyword evidence="5" id="KW-1185">Reference proteome</keyword>
<evidence type="ECO:0000256" key="2">
    <source>
        <dbReference type="SAM" id="MobiDB-lite"/>
    </source>
</evidence>
<gene>
    <name evidence="4" type="ORF">CPELLU_LOCUS11228</name>
</gene>
<keyword evidence="1" id="KW-0863">Zinc-finger</keyword>
<feature type="region of interest" description="Disordered" evidence="2">
    <location>
        <begin position="512"/>
        <end position="546"/>
    </location>
</feature>
<dbReference type="InterPro" id="IPR031052">
    <property type="entry name" value="FHY3/FAR1"/>
</dbReference>
<dbReference type="PANTHER" id="PTHR31669">
    <property type="entry name" value="PROTEIN FAR1-RELATED SEQUENCE 10-RELATED"/>
    <property type="match status" value="1"/>
</dbReference>
<organism evidence="4 5">
    <name type="scientific">Cetraspora pellucida</name>
    <dbReference type="NCBI Taxonomy" id="1433469"/>
    <lineage>
        <taxon>Eukaryota</taxon>
        <taxon>Fungi</taxon>
        <taxon>Fungi incertae sedis</taxon>
        <taxon>Mucoromycota</taxon>
        <taxon>Glomeromycotina</taxon>
        <taxon>Glomeromycetes</taxon>
        <taxon>Diversisporales</taxon>
        <taxon>Gigasporaceae</taxon>
        <taxon>Cetraspora</taxon>
    </lineage>
</organism>
<dbReference type="PANTHER" id="PTHR31669:SF251">
    <property type="entry name" value="PROTEIN FAR1-RELATED SEQUENCE"/>
    <property type="match status" value="1"/>
</dbReference>
<comment type="caution">
    <text evidence="4">The sequence shown here is derived from an EMBL/GenBank/DDBJ whole genome shotgun (WGS) entry which is preliminary data.</text>
</comment>
<accession>A0A9N9EQE2</accession>
<evidence type="ECO:0000313" key="4">
    <source>
        <dbReference type="EMBL" id="CAG8689726.1"/>
    </source>
</evidence>
<reference evidence="4" key="1">
    <citation type="submission" date="2021-06" db="EMBL/GenBank/DDBJ databases">
        <authorList>
            <person name="Kallberg Y."/>
            <person name="Tangrot J."/>
            <person name="Rosling A."/>
        </authorList>
    </citation>
    <scope>NUCLEOTIDE SEQUENCE</scope>
    <source>
        <strain evidence="4">FL966</strain>
    </source>
</reference>
<dbReference type="Pfam" id="PF10551">
    <property type="entry name" value="MULE"/>
    <property type="match status" value="1"/>
</dbReference>
<evidence type="ECO:0000313" key="5">
    <source>
        <dbReference type="Proteomes" id="UP000789759"/>
    </source>
</evidence>
<dbReference type="GO" id="GO:0006355">
    <property type="term" value="P:regulation of DNA-templated transcription"/>
    <property type="evidence" value="ECO:0007669"/>
    <property type="project" value="InterPro"/>
</dbReference>
<evidence type="ECO:0000256" key="1">
    <source>
        <dbReference type="PROSITE-ProRule" id="PRU00325"/>
    </source>
</evidence>
<protein>
    <submittedName>
        <fullName evidence="4">21409_t:CDS:1</fullName>
    </submittedName>
</protein>
<keyword evidence="1" id="KW-0479">Metal-binding</keyword>
<evidence type="ECO:0000259" key="3">
    <source>
        <dbReference type="PROSITE" id="PS50966"/>
    </source>
</evidence>
<dbReference type="Proteomes" id="UP000789759">
    <property type="component" value="Unassembled WGS sequence"/>
</dbReference>